<proteinExistence type="predicted"/>
<gene>
    <name evidence="1" type="ORF">FHS22_004643</name>
</gene>
<dbReference type="AlphaFoldDB" id="A0A841DB64"/>
<dbReference type="Proteomes" id="UP000562352">
    <property type="component" value="Unassembled WGS sequence"/>
</dbReference>
<organism evidence="1 2">
    <name type="scientific">Planomonospora venezuelensis</name>
    <dbReference type="NCBI Taxonomy" id="1999"/>
    <lineage>
        <taxon>Bacteria</taxon>
        <taxon>Bacillati</taxon>
        <taxon>Actinomycetota</taxon>
        <taxon>Actinomycetes</taxon>
        <taxon>Streptosporangiales</taxon>
        <taxon>Streptosporangiaceae</taxon>
        <taxon>Planomonospora</taxon>
    </lineage>
</organism>
<accession>A0A841DB64</accession>
<keyword evidence="1" id="KW-0240">DNA-directed RNA polymerase</keyword>
<keyword evidence="2" id="KW-1185">Reference proteome</keyword>
<dbReference type="RefSeq" id="WP_260408179.1">
    <property type="nucleotide sequence ID" value="NZ_BAAAWZ010000001.1"/>
</dbReference>
<comment type="caution">
    <text evidence="1">The sequence shown here is derived from an EMBL/GenBank/DDBJ whole genome shotgun (WGS) entry which is preliminary data.</text>
</comment>
<evidence type="ECO:0000313" key="1">
    <source>
        <dbReference type="EMBL" id="MBB5965355.1"/>
    </source>
</evidence>
<dbReference type="GO" id="GO:0000428">
    <property type="term" value="C:DNA-directed RNA polymerase complex"/>
    <property type="evidence" value="ECO:0007669"/>
    <property type="project" value="UniProtKB-KW"/>
</dbReference>
<protein>
    <submittedName>
        <fullName evidence="1">DNA-directed RNA polymerase specialized sigma24 family protein</fullName>
    </submittedName>
</protein>
<evidence type="ECO:0000313" key="2">
    <source>
        <dbReference type="Proteomes" id="UP000562352"/>
    </source>
</evidence>
<keyword evidence="1" id="KW-0804">Transcription</keyword>
<sequence>MGPPDPERRFEEIYTAHYPDLLAYVRRRTVSPDDAAALALRSLLPGPPRA</sequence>
<dbReference type="EMBL" id="JACHJJ010000016">
    <property type="protein sequence ID" value="MBB5965355.1"/>
    <property type="molecule type" value="Genomic_DNA"/>
</dbReference>
<name>A0A841DB64_PLAVE</name>
<reference evidence="1 2" key="1">
    <citation type="submission" date="2020-08" db="EMBL/GenBank/DDBJ databases">
        <title>Genomic Encyclopedia of Type Strains, Phase III (KMG-III): the genomes of soil and plant-associated and newly described type strains.</title>
        <authorList>
            <person name="Whitman W."/>
        </authorList>
    </citation>
    <scope>NUCLEOTIDE SEQUENCE [LARGE SCALE GENOMIC DNA]</scope>
    <source>
        <strain evidence="1 2">CECT 3303</strain>
    </source>
</reference>